<dbReference type="EMBL" id="MDZC01000112">
    <property type="protein sequence ID" value="OGX81699.1"/>
    <property type="molecule type" value="Genomic_DNA"/>
</dbReference>
<name>A0A1G1SSV1_9BACT</name>
<dbReference type="STRING" id="1908236.BEN48_05535"/>
<dbReference type="Gene3D" id="2.60.120.260">
    <property type="entry name" value="Galactose-binding domain-like"/>
    <property type="match status" value="1"/>
</dbReference>
<gene>
    <name evidence="2" type="ORF">BEN48_05535</name>
</gene>
<dbReference type="NCBIfam" id="TIGR04183">
    <property type="entry name" value="Por_Secre_tail"/>
    <property type="match status" value="1"/>
</dbReference>
<keyword evidence="3" id="KW-1185">Reference proteome</keyword>
<accession>A0A1G1SSV1</accession>
<dbReference type="AlphaFoldDB" id="A0A1G1SSV1"/>
<evidence type="ECO:0000313" key="3">
    <source>
        <dbReference type="Proteomes" id="UP000177791"/>
    </source>
</evidence>
<organism evidence="2 3">
    <name type="scientific">Hymenobacter glacialis</name>
    <dbReference type="NCBI Taxonomy" id="1908236"/>
    <lineage>
        <taxon>Bacteria</taxon>
        <taxon>Pseudomonadati</taxon>
        <taxon>Bacteroidota</taxon>
        <taxon>Cytophagia</taxon>
        <taxon>Cytophagales</taxon>
        <taxon>Hymenobacteraceae</taxon>
        <taxon>Hymenobacter</taxon>
    </lineage>
</organism>
<sequence>MRPPTAATTEIDSEGNTINIPASAGYDNSTSGNAMVRNLVLQATSQLDRSILRLVVGQLDVFGDFMNEQGSFIQRAEPVISFKGGNQTISGSANGFTKVEIDGTPGSIKTLVTNFNVRSGGYLKFINGILVTNGSAVSTNFVEFAGTLTDPNTSVVTPAAQLIGENENSYLRGYIKTTQVAATGVRQNFSNIGLALTFTGSTEPGAVFVSRNTTGNTPPSAFGGASPKPGIRRTFGVQPGNAAGARAKMEFRYLDNELVNLRLNDGSFNGSVDENKLSLYLSTNGTNTYSQLGRDGLSNNVLVKNEITAFNTFTLSEALVNPLPVTLTTFNAERMGADALITWETASEFNSKGFEVQVSTDGQQFRTLGSVASATVNSTKKTNYSYVDTEANKVGTRYYRLRQIDVNGKDAFFSPRTVLFTGNALANAMVAYPNPINGSELRLVLQSVVAGKGQLRITDITGRVIRQESVELTSGVSDLSIKNLGDLKAGMYLVGVTLPTGETQNLKIVKQ</sequence>
<reference evidence="2 3" key="1">
    <citation type="submission" date="2016-08" db="EMBL/GenBank/DDBJ databases">
        <title>Hymenobacter coccineus sp. nov., Hymenobacter lapidarius sp. nov. and Hymenobacter glacialis sp. nov., isolated from Antarctic soil.</title>
        <authorList>
            <person name="Sedlacek I."/>
            <person name="Kralova S."/>
            <person name="Kyrova K."/>
            <person name="Maslanova I."/>
            <person name="Stankova E."/>
            <person name="Vrbovska V."/>
            <person name="Nemec M."/>
            <person name="Bartak M."/>
            <person name="Svec P."/>
            <person name="Busse H.-J."/>
            <person name="Pantucek R."/>
        </authorList>
    </citation>
    <scope>NUCLEOTIDE SEQUENCE [LARGE SCALE GENOMIC DNA]</scope>
    <source>
        <strain evidence="2 3">CCM 8648</strain>
    </source>
</reference>
<proteinExistence type="predicted"/>
<comment type="caution">
    <text evidence="2">The sequence shown here is derived from an EMBL/GenBank/DDBJ whole genome shotgun (WGS) entry which is preliminary data.</text>
</comment>
<dbReference type="Proteomes" id="UP000177791">
    <property type="component" value="Unassembled WGS sequence"/>
</dbReference>
<evidence type="ECO:0000256" key="1">
    <source>
        <dbReference type="SAM" id="MobiDB-lite"/>
    </source>
</evidence>
<evidence type="ECO:0000313" key="2">
    <source>
        <dbReference type="EMBL" id="OGX81699.1"/>
    </source>
</evidence>
<protein>
    <submittedName>
        <fullName evidence="2">Uncharacterized protein</fullName>
    </submittedName>
</protein>
<dbReference type="InterPro" id="IPR026444">
    <property type="entry name" value="Secre_tail"/>
</dbReference>
<feature type="region of interest" description="Disordered" evidence="1">
    <location>
        <begin position="1"/>
        <end position="24"/>
    </location>
</feature>